<organism evidence="1 2">
    <name type="scientific">Micromonospora fulviviridis</name>
    <dbReference type="NCBI Taxonomy" id="47860"/>
    <lineage>
        <taxon>Bacteria</taxon>
        <taxon>Bacillati</taxon>
        <taxon>Actinomycetota</taxon>
        <taxon>Actinomycetes</taxon>
        <taxon>Micromonosporales</taxon>
        <taxon>Micromonosporaceae</taxon>
        <taxon>Micromonospora</taxon>
    </lineage>
</organism>
<sequence>MMSSDEDEIDAALNMGFTFRRRPVSAAAATRPQFRIPLLLLTLQKGRASKLHWKGLQVINWAIQSDARMDTLVAVTEERQVPHLPVVRIEPMLDRTIDLAVGLGYAKFEGGRTVSLTALGKERALEVAAAPVLQEEKQRLSRLAGKVSQAKIDLLLEWRNE</sequence>
<evidence type="ECO:0000313" key="1">
    <source>
        <dbReference type="EMBL" id="MEU0155500.1"/>
    </source>
</evidence>
<proteinExistence type="predicted"/>
<keyword evidence="2" id="KW-1185">Reference proteome</keyword>
<name>A0ABV2VRS3_9ACTN</name>
<evidence type="ECO:0000313" key="2">
    <source>
        <dbReference type="Proteomes" id="UP001550348"/>
    </source>
</evidence>
<accession>A0ABV2VRS3</accession>
<reference evidence="1 2" key="1">
    <citation type="submission" date="2024-06" db="EMBL/GenBank/DDBJ databases">
        <title>The Natural Products Discovery Center: Release of the First 8490 Sequenced Strains for Exploring Actinobacteria Biosynthetic Diversity.</title>
        <authorList>
            <person name="Kalkreuter E."/>
            <person name="Kautsar S.A."/>
            <person name="Yang D."/>
            <person name="Bader C.D."/>
            <person name="Teijaro C.N."/>
            <person name="Fluegel L."/>
            <person name="Davis C.M."/>
            <person name="Simpson J.R."/>
            <person name="Lauterbach L."/>
            <person name="Steele A.D."/>
            <person name="Gui C."/>
            <person name="Meng S."/>
            <person name="Li G."/>
            <person name="Viehrig K."/>
            <person name="Ye F."/>
            <person name="Su P."/>
            <person name="Kiefer A.F."/>
            <person name="Nichols A."/>
            <person name="Cepeda A.J."/>
            <person name="Yan W."/>
            <person name="Fan B."/>
            <person name="Jiang Y."/>
            <person name="Adhikari A."/>
            <person name="Zheng C.-J."/>
            <person name="Schuster L."/>
            <person name="Cowan T.M."/>
            <person name="Smanski M.J."/>
            <person name="Chevrette M.G."/>
            <person name="De Carvalho L.P.S."/>
            <person name="Shen B."/>
        </authorList>
    </citation>
    <scope>NUCLEOTIDE SEQUENCE [LARGE SCALE GENOMIC DNA]</scope>
    <source>
        <strain evidence="1 2">NPDC006286</strain>
    </source>
</reference>
<comment type="caution">
    <text evidence="1">The sequence shown here is derived from an EMBL/GenBank/DDBJ whole genome shotgun (WGS) entry which is preliminary data.</text>
</comment>
<dbReference type="Proteomes" id="UP001550348">
    <property type="component" value="Unassembled WGS sequence"/>
</dbReference>
<protein>
    <submittedName>
        <fullName evidence="1">Uncharacterized protein</fullName>
    </submittedName>
</protein>
<dbReference type="RefSeq" id="WP_355667091.1">
    <property type="nucleotide sequence ID" value="NZ_JBEXRX010000112.1"/>
</dbReference>
<dbReference type="EMBL" id="JBEXRX010000112">
    <property type="protein sequence ID" value="MEU0155500.1"/>
    <property type="molecule type" value="Genomic_DNA"/>
</dbReference>
<gene>
    <name evidence="1" type="ORF">ABZ071_27070</name>
</gene>